<dbReference type="PANTHER" id="PTHR42879:SF2">
    <property type="entry name" value="3-OXOACYL-[ACYL-CARRIER-PROTEIN] REDUCTASE FABG"/>
    <property type="match status" value="1"/>
</dbReference>
<dbReference type="NCBIfam" id="NF009466">
    <property type="entry name" value="PRK12826.1-2"/>
    <property type="match status" value="1"/>
</dbReference>
<evidence type="ECO:0000313" key="4">
    <source>
        <dbReference type="Proteomes" id="UP000033047"/>
    </source>
</evidence>
<dbReference type="InterPro" id="IPR002347">
    <property type="entry name" value="SDR_fam"/>
</dbReference>
<dbReference type="PROSITE" id="PS00061">
    <property type="entry name" value="ADH_SHORT"/>
    <property type="match status" value="1"/>
</dbReference>
<organism evidence="3 4">
    <name type="scientific">Parabacteroides goldsteinii DSM 19448 = WAL 12034</name>
    <dbReference type="NCBI Taxonomy" id="927665"/>
    <lineage>
        <taxon>Bacteria</taxon>
        <taxon>Pseudomonadati</taxon>
        <taxon>Bacteroidota</taxon>
        <taxon>Bacteroidia</taxon>
        <taxon>Bacteroidales</taxon>
        <taxon>Tannerellaceae</taxon>
        <taxon>Parabacteroides</taxon>
    </lineage>
</organism>
<dbReference type="PANTHER" id="PTHR42879">
    <property type="entry name" value="3-OXOACYL-(ACYL-CARRIER-PROTEIN) REDUCTASE"/>
    <property type="match status" value="1"/>
</dbReference>
<dbReference type="InterPro" id="IPR036291">
    <property type="entry name" value="NAD(P)-bd_dom_sf"/>
</dbReference>
<dbReference type="SUPFAM" id="SSF51735">
    <property type="entry name" value="NAD(P)-binding Rossmann-fold domains"/>
    <property type="match status" value="1"/>
</dbReference>
<comment type="caution">
    <text evidence="3">The sequence shown here is derived from an EMBL/GenBank/DDBJ whole genome shotgun (WGS) entry which is preliminary data.</text>
</comment>
<dbReference type="Pfam" id="PF13561">
    <property type="entry name" value="adh_short_C2"/>
    <property type="match status" value="1"/>
</dbReference>
<dbReference type="PRINTS" id="PR00081">
    <property type="entry name" value="GDHRDH"/>
</dbReference>
<name>A0A0F5J6T1_9BACT</name>
<dbReference type="AlphaFoldDB" id="A0A0F5J6T1"/>
<comment type="similarity">
    <text evidence="1">Belongs to the short-chain dehydrogenases/reductases (SDR) family.</text>
</comment>
<dbReference type="InterPro" id="IPR050259">
    <property type="entry name" value="SDR"/>
</dbReference>
<gene>
    <name evidence="3" type="ORF">HMPREF1535_03050</name>
</gene>
<reference evidence="3 4" key="1">
    <citation type="submission" date="2013-04" db="EMBL/GenBank/DDBJ databases">
        <title>The Genome Sequence of Parabacteroides goldsteinii DSM 19448.</title>
        <authorList>
            <consortium name="The Broad Institute Genomics Platform"/>
            <person name="Earl A."/>
            <person name="Ward D."/>
            <person name="Feldgarden M."/>
            <person name="Gevers D."/>
            <person name="Martens E."/>
            <person name="Sakamoto M."/>
            <person name="Benno Y."/>
            <person name="Song Y."/>
            <person name="Liu C."/>
            <person name="Lee J."/>
            <person name="Bolanos M."/>
            <person name="Vaisanen M.L."/>
            <person name="Finegold S.M."/>
            <person name="Walker B."/>
            <person name="Young S."/>
            <person name="Zeng Q."/>
            <person name="Gargeya S."/>
            <person name="Fitzgerald M."/>
            <person name="Haas B."/>
            <person name="Abouelleil A."/>
            <person name="Allen A.W."/>
            <person name="Alvarado L."/>
            <person name="Arachchi H.M."/>
            <person name="Berlin A.M."/>
            <person name="Chapman S.B."/>
            <person name="Gainer-Dewar J."/>
            <person name="Goldberg J."/>
            <person name="Griggs A."/>
            <person name="Gujja S."/>
            <person name="Hansen M."/>
            <person name="Howarth C."/>
            <person name="Imamovic A."/>
            <person name="Ireland A."/>
            <person name="Larimer J."/>
            <person name="McCowan C."/>
            <person name="Murphy C."/>
            <person name="Pearson M."/>
            <person name="Poon T.W."/>
            <person name="Priest M."/>
            <person name="Roberts A."/>
            <person name="Saif S."/>
            <person name="Shea T."/>
            <person name="Sisk P."/>
            <person name="Sykes S."/>
            <person name="Wortman J."/>
            <person name="Nusbaum C."/>
            <person name="Birren B."/>
        </authorList>
    </citation>
    <scope>NUCLEOTIDE SEQUENCE [LARGE SCALE GENOMIC DNA]</scope>
    <source>
        <strain evidence="3 4">DSM 19448</strain>
    </source>
</reference>
<dbReference type="GO" id="GO:0032787">
    <property type="term" value="P:monocarboxylic acid metabolic process"/>
    <property type="evidence" value="ECO:0007669"/>
    <property type="project" value="UniProtKB-ARBA"/>
</dbReference>
<dbReference type="Proteomes" id="UP000033047">
    <property type="component" value="Unassembled WGS sequence"/>
</dbReference>
<evidence type="ECO:0000256" key="1">
    <source>
        <dbReference type="ARBA" id="ARBA00006484"/>
    </source>
</evidence>
<proteinExistence type="inferred from homology"/>
<dbReference type="PATRIC" id="fig|927665.4.peg.3136"/>
<evidence type="ECO:0008006" key="5">
    <source>
        <dbReference type="Google" id="ProtNLM"/>
    </source>
</evidence>
<dbReference type="FunFam" id="3.40.50.720:FF:000173">
    <property type="entry name" value="3-oxoacyl-[acyl-carrier protein] reductase"/>
    <property type="match status" value="1"/>
</dbReference>
<dbReference type="EMBL" id="AQHV01000014">
    <property type="protein sequence ID" value="KKB53509.1"/>
    <property type="molecule type" value="Genomic_DNA"/>
</dbReference>
<dbReference type="RefSeq" id="WP_046146734.1">
    <property type="nucleotide sequence ID" value="NZ_KQ033913.1"/>
</dbReference>
<dbReference type="PRINTS" id="PR00080">
    <property type="entry name" value="SDRFAMILY"/>
</dbReference>
<sequence length="242" mass="26664">MMENKIVFITGGDKGIGKAIVCRFAELYKTVIFTYNKNVEGAKEVGEAFSNVFFYQCDLANAGQCENLAKDIIRTYGKVDILINNAGYDNDSTFLKMEKDQWDTVIDINLRSIYYFTQSFSRIMSECKWGRIINLTSIAGFTGAFGKSNYAAAKAGVVGFTKSLAMELGKKGVTVNAIAPGAIKTEMLMRIPEKYREGIIGNIPAGRFGEPEEVADLAEFLVSDKAKYINGQTIHINGGSYL</sequence>
<protein>
    <recommendedName>
        <fullName evidence="5">3-oxoacyl-[acyl-carrier-protein] reductase</fullName>
    </recommendedName>
</protein>
<evidence type="ECO:0000313" key="3">
    <source>
        <dbReference type="EMBL" id="KKB53509.1"/>
    </source>
</evidence>
<dbReference type="HOGENOM" id="CLU_010194_1_3_10"/>
<dbReference type="STRING" id="927665.HMPREF1535_03050"/>
<evidence type="ECO:0000256" key="2">
    <source>
        <dbReference type="ARBA" id="ARBA00023002"/>
    </source>
</evidence>
<accession>A0A0F5J6T1</accession>
<dbReference type="Gene3D" id="3.40.50.720">
    <property type="entry name" value="NAD(P)-binding Rossmann-like Domain"/>
    <property type="match status" value="1"/>
</dbReference>
<dbReference type="GO" id="GO:0016491">
    <property type="term" value="F:oxidoreductase activity"/>
    <property type="evidence" value="ECO:0007669"/>
    <property type="project" value="UniProtKB-KW"/>
</dbReference>
<dbReference type="InterPro" id="IPR020904">
    <property type="entry name" value="Sc_DH/Rdtase_CS"/>
</dbReference>
<keyword evidence="2" id="KW-0560">Oxidoreductase</keyword>